<accession>A0A0J6WB57</accession>
<dbReference type="NCBIfam" id="NF001567">
    <property type="entry name" value="PRK00389.1"/>
    <property type="match status" value="1"/>
</dbReference>
<dbReference type="Gene3D" id="3.30.1360.120">
    <property type="entry name" value="Probable tRNA modification gtpase trme, domain 1"/>
    <property type="match status" value="1"/>
</dbReference>
<dbReference type="GO" id="GO:0032259">
    <property type="term" value="P:methylation"/>
    <property type="evidence" value="ECO:0007669"/>
    <property type="project" value="UniProtKB-KW"/>
</dbReference>
<dbReference type="GO" id="GO:0005960">
    <property type="term" value="C:glycine cleavage complex"/>
    <property type="evidence" value="ECO:0007669"/>
    <property type="project" value="InterPro"/>
</dbReference>
<dbReference type="SMR" id="A0A0J6WB57"/>
<keyword evidence="12" id="KW-1185">Reference proteome</keyword>
<proteinExistence type="inferred from homology"/>
<dbReference type="GO" id="GO:0005829">
    <property type="term" value="C:cytosol"/>
    <property type="evidence" value="ECO:0007669"/>
    <property type="project" value="TreeGrafter"/>
</dbReference>
<dbReference type="STRING" id="37916.MCHLDSM_01836"/>
<feature type="domain" description="Aminomethyltransferase C-terminal" evidence="10">
    <location>
        <begin position="289"/>
        <end position="368"/>
    </location>
</feature>
<dbReference type="SUPFAM" id="SSF103025">
    <property type="entry name" value="Folate-binding domain"/>
    <property type="match status" value="1"/>
</dbReference>
<organism evidence="11 12">
    <name type="scientific">Mycolicibacterium chlorophenolicum</name>
    <dbReference type="NCBI Taxonomy" id="37916"/>
    <lineage>
        <taxon>Bacteria</taxon>
        <taxon>Bacillati</taxon>
        <taxon>Actinomycetota</taxon>
        <taxon>Actinomycetes</taxon>
        <taxon>Mycobacteriales</taxon>
        <taxon>Mycobacteriaceae</taxon>
        <taxon>Mycolicibacterium</taxon>
    </lineage>
</organism>
<evidence type="ECO:0000256" key="8">
    <source>
        <dbReference type="PIRSR" id="PIRSR006487-1"/>
    </source>
</evidence>
<gene>
    <name evidence="11" type="primary">gcvT_9</name>
    <name evidence="7" type="synonym">gcvT</name>
    <name evidence="11" type="ORF">MCHLDSM_01836</name>
</gene>
<dbReference type="PIRSF" id="PIRSF006487">
    <property type="entry name" value="GcvT"/>
    <property type="match status" value="1"/>
</dbReference>
<evidence type="ECO:0000256" key="1">
    <source>
        <dbReference type="ARBA" id="ARBA00008609"/>
    </source>
</evidence>
<evidence type="ECO:0000313" key="12">
    <source>
        <dbReference type="Proteomes" id="UP000036513"/>
    </source>
</evidence>
<evidence type="ECO:0000259" key="9">
    <source>
        <dbReference type="Pfam" id="PF01571"/>
    </source>
</evidence>
<dbReference type="PANTHER" id="PTHR43757:SF2">
    <property type="entry name" value="AMINOMETHYLTRANSFERASE, MITOCHONDRIAL"/>
    <property type="match status" value="1"/>
</dbReference>
<dbReference type="AlphaFoldDB" id="A0A0J6WB57"/>
<keyword evidence="4 7" id="KW-0808">Transferase</keyword>
<keyword evidence="3 7" id="KW-0032">Aminotransferase</keyword>
<dbReference type="InterPro" id="IPR006223">
    <property type="entry name" value="GcvT"/>
</dbReference>
<evidence type="ECO:0000313" key="11">
    <source>
        <dbReference type="EMBL" id="KMO79168.1"/>
    </source>
</evidence>
<evidence type="ECO:0000259" key="10">
    <source>
        <dbReference type="Pfam" id="PF08669"/>
    </source>
</evidence>
<feature type="domain" description="GCVT N-terminal" evidence="9">
    <location>
        <begin position="13"/>
        <end position="271"/>
    </location>
</feature>
<comment type="caution">
    <text evidence="11">The sequence shown here is derived from an EMBL/GenBank/DDBJ whole genome shotgun (WGS) entry which is preliminary data.</text>
</comment>
<evidence type="ECO:0000256" key="5">
    <source>
        <dbReference type="ARBA" id="ARBA00031395"/>
    </source>
</evidence>
<dbReference type="Pfam" id="PF08669">
    <property type="entry name" value="GCV_T_C"/>
    <property type="match status" value="1"/>
</dbReference>
<dbReference type="InterPro" id="IPR028896">
    <property type="entry name" value="GcvT/YgfZ/DmdA"/>
</dbReference>
<dbReference type="Proteomes" id="UP000036513">
    <property type="component" value="Unassembled WGS sequence"/>
</dbReference>
<dbReference type="GO" id="GO:0008483">
    <property type="term" value="F:transaminase activity"/>
    <property type="evidence" value="ECO:0007669"/>
    <property type="project" value="UniProtKB-KW"/>
</dbReference>
<comment type="subunit">
    <text evidence="7">The glycine cleavage system is composed of four proteins: P, T, L and H.</text>
</comment>
<dbReference type="GO" id="GO:0019464">
    <property type="term" value="P:glycine decarboxylation via glycine cleavage system"/>
    <property type="evidence" value="ECO:0007669"/>
    <property type="project" value="UniProtKB-UniRule"/>
</dbReference>
<dbReference type="HAMAP" id="MF_00259">
    <property type="entry name" value="GcvT"/>
    <property type="match status" value="1"/>
</dbReference>
<dbReference type="InterPro" id="IPR006222">
    <property type="entry name" value="GCVT_N"/>
</dbReference>
<dbReference type="InterPro" id="IPR013977">
    <property type="entry name" value="GcvT_C"/>
</dbReference>
<name>A0A0J6WB57_9MYCO</name>
<dbReference type="Pfam" id="PF01571">
    <property type="entry name" value="GCV_T"/>
    <property type="match status" value="1"/>
</dbReference>
<sequence length="371" mass="39322">MTTQTAKASPLVAEHQALKASFTDFAGWQMPVKYTSELAEHRAVRDAAGIFDISHMGEIFVEGPGAAAALDYALVGELSKVAVGKAKYSLMCDHAGGVLDDLVTYRLADEQFLVVANAANTSVVLSELTTRTSQFEVSVTDRSSDYALIAVQGPASESIINSAVPKSFTNTVHALKYYAITPAVIAGYQVLLARTGYTGEDGFEVYVTRAHAVPLWRSLLEATTARGGISAGLACRDTLRLEAGMPLYGQELTADTNPYEAGLGKVVRLTKEFVGRNALEPIAAAPTNRTLVGLKGVGKRAARTGYSVHRDDIDGAVGTITSGALSPTLGYPIAMAYVASGVAQPGALLVVDIRGKKEPFEITALPFYRRS</sequence>
<comment type="similarity">
    <text evidence="1 7">Belongs to the GcvT family.</text>
</comment>
<comment type="function">
    <text evidence="7">The glycine cleavage system catalyzes the degradation of glycine.</text>
</comment>
<dbReference type="PANTHER" id="PTHR43757">
    <property type="entry name" value="AMINOMETHYLTRANSFERASE"/>
    <property type="match status" value="1"/>
</dbReference>
<evidence type="ECO:0000256" key="6">
    <source>
        <dbReference type="ARBA" id="ARBA00047665"/>
    </source>
</evidence>
<keyword evidence="11" id="KW-0489">Methyltransferase</keyword>
<dbReference type="NCBIfam" id="TIGR00528">
    <property type="entry name" value="gcvT"/>
    <property type="match status" value="1"/>
</dbReference>
<protein>
    <recommendedName>
        <fullName evidence="2 7">Aminomethyltransferase</fullName>
        <ecNumber evidence="2 7">2.1.2.10</ecNumber>
    </recommendedName>
    <alternativeName>
        <fullName evidence="5 7">Glycine cleavage system T protein</fullName>
    </alternativeName>
</protein>
<evidence type="ECO:0000256" key="3">
    <source>
        <dbReference type="ARBA" id="ARBA00022576"/>
    </source>
</evidence>
<dbReference type="Gene3D" id="4.10.1250.10">
    <property type="entry name" value="Aminomethyltransferase fragment"/>
    <property type="match status" value="1"/>
</dbReference>
<evidence type="ECO:0000256" key="4">
    <source>
        <dbReference type="ARBA" id="ARBA00022679"/>
    </source>
</evidence>
<dbReference type="Gene3D" id="3.30.70.1400">
    <property type="entry name" value="Aminomethyltransferase beta-barrel domains"/>
    <property type="match status" value="1"/>
</dbReference>
<evidence type="ECO:0000256" key="2">
    <source>
        <dbReference type="ARBA" id="ARBA00012616"/>
    </source>
</evidence>
<dbReference type="SUPFAM" id="SSF101790">
    <property type="entry name" value="Aminomethyltransferase beta-barrel domain"/>
    <property type="match status" value="1"/>
</dbReference>
<dbReference type="InterPro" id="IPR029043">
    <property type="entry name" value="GcvT/YgfZ_C"/>
</dbReference>
<dbReference type="EC" id="2.1.2.10" evidence="2 7"/>
<dbReference type="RefSeq" id="WP_048469598.1">
    <property type="nucleotide sequence ID" value="NZ_JYNL01000019.1"/>
</dbReference>
<dbReference type="InterPro" id="IPR022903">
    <property type="entry name" value="GcvT_bac"/>
</dbReference>
<dbReference type="EMBL" id="JYNL01000019">
    <property type="protein sequence ID" value="KMO79168.1"/>
    <property type="molecule type" value="Genomic_DNA"/>
</dbReference>
<comment type="catalytic activity">
    <reaction evidence="6 7">
        <text>N(6)-[(R)-S(8)-aminomethyldihydrolipoyl]-L-lysyl-[protein] + (6S)-5,6,7,8-tetrahydrofolate = N(6)-[(R)-dihydrolipoyl]-L-lysyl-[protein] + (6R)-5,10-methylene-5,6,7,8-tetrahydrofolate + NH4(+)</text>
        <dbReference type="Rhea" id="RHEA:16945"/>
        <dbReference type="Rhea" id="RHEA-COMP:10475"/>
        <dbReference type="Rhea" id="RHEA-COMP:10492"/>
        <dbReference type="ChEBI" id="CHEBI:15636"/>
        <dbReference type="ChEBI" id="CHEBI:28938"/>
        <dbReference type="ChEBI" id="CHEBI:57453"/>
        <dbReference type="ChEBI" id="CHEBI:83100"/>
        <dbReference type="ChEBI" id="CHEBI:83143"/>
        <dbReference type="EC" id="2.1.2.10"/>
    </reaction>
</comment>
<feature type="binding site" evidence="8">
    <location>
        <position position="204"/>
    </location>
    <ligand>
        <name>substrate</name>
    </ligand>
</feature>
<dbReference type="InterPro" id="IPR027266">
    <property type="entry name" value="TrmE/GcvT-like"/>
</dbReference>
<evidence type="ECO:0000256" key="7">
    <source>
        <dbReference type="HAMAP-Rule" id="MF_00259"/>
    </source>
</evidence>
<dbReference type="GO" id="GO:0004047">
    <property type="term" value="F:aminomethyltransferase activity"/>
    <property type="evidence" value="ECO:0007669"/>
    <property type="project" value="UniProtKB-UniRule"/>
</dbReference>
<dbReference type="Gene3D" id="2.40.30.110">
    <property type="entry name" value="Aminomethyltransferase beta-barrel domains"/>
    <property type="match status" value="1"/>
</dbReference>
<reference evidence="11 12" key="1">
    <citation type="journal article" date="2015" name="Genome Biol. Evol.">
        <title>Characterization of Three Mycobacterium spp. with Potential Use in Bioremediation by Genome Sequencing and Comparative Genomics.</title>
        <authorList>
            <person name="Das S."/>
            <person name="Pettersson B.M."/>
            <person name="Behra P.R."/>
            <person name="Ramesh M."/>
            <person name="Dasgupta S."/>
            <person name="Bhattacharya A."/>
            <person name="Kirsebom L.A."/>
        </authorList>
    </citation>
    <scope>NUCLEOTIDE SEQUENCE [LARGE SCALE GENOMIC DNA]</scope>
    <source>
        <strain evidence="11 12">DSM 43826</strain>
    </source>
</reference>
<dbReference type="PATRIC" id="fig|37916.4.peg.1759"/>
<dbReference type="GO" id="GO:0008168">
    <property type="term" value="F:methyltransferase activity"/>
    <property type="evidence" value="ECO:0007669"/>
    <property type="project" value="UniProtKB-KW"/>
</dbReference>